<protein>
    <submittedName>
        <fullName evidence="1">Uncharacterized protein</fullName>
    </submittedName>
</protein>
<evidence type="ECO:0000313" key="1">
    <source>
        <dbReference type="EMBL" id="MFD2671184.1"/>
    </source>
</evidence>
<accession>A0ABW5R9B2</accession>
<keyword evidence="2" id="KW-1185">Reference proteome</keyword>
<comment type="caution">
    <text evidence="1">The sequence shown here is derived from an EMBL/GenBank/DDBJ whole genome shotgun (WGS) entry which is preliminary data.</text>
</comment>
<dbReference type="Proteomes" id="UP001597497">
    <property type="component" value="Unassembled WGS sequence"/>
</dbReference>
<gene>
    <name evidence="1" type="ORF">ACFSUC_06155</name>
</gene>
<evidence type="ECO:0000313" key="2">
    <source>
        <dbReference type="Proteomes" id="UP001597497"/>
    </source>
</evidence>
<sequence length="90" mass="10228">MLAADGEPVVYSPEVAEKAVLFQQKLLRSANKIAVLCNFEFMVQNIKHVTLESGIHDKSHQLFDKDRVMIQEAYELLGINGNDLIKEKKQ</sequence>
<organism evidence="1 2">
    <name type="scientific">Marinicrinis sediminis</name>
    <dbReference type="NCBI Taxonomy" id="1652465"/>
    <lineage>
        <taxon>Bacteria</taxon>
        <taxon>Bacillati</taxon>
        <taxon>Bacillota</taxon>
        <taxon>Bacilli</taxon>
        <taxon>Bacillales</taxon>
        <taxon>Paenibacillaceae</taxon>
    </lineage>
</organism>
<dbReference type="EMBL" id="JBHUMM010000010">
    <property type="protein sequence ID" value="MFD2671184.1"/>
    <property type="molecule type" value="Genomic_DNA"/>
</dbReference>
<name>A0ABW5R9B2_9BACL</name>
<proteinExistence type="predicted"/>
<reference evidence="2" key="1">
    <citation type="journal article" date="2019" name="Int. J. Syst. Evol. Microbiol.">
        <title>The Global Catalogue of Microorganisms (GCM) 10K type strain sequencing project: providing services to taxonomists for standard genome sequencing and annotation.</title>
        <authorList>
            <consortium name="The Broad Institute Genomics Platform"/>
            <consortium name="The Broad Institute Genome Sequencing Center for Infectious Disease"/>
            <person name="Wu L."/>
            <person name="Ma J."/>
        </authorList>
    </citation>
    <scope>NUCLEOTIDE SEQUENCE [LARGE SCALE GENOMIC DNA]</scope>
    <source>
        <strain evidence="2">KCTC 33676</strain>
    </source>
</reference>